<evidence type="ECO:0000256" key="1">
    <source>
        <dbReference type="SAM" id="MobiDB-lite"/>
    </source>
</evidence>
<organism evidence="2 3">
    <name type="scientific">Orbilia brochopaga</name>
    <dbReference type="NCBI Taxonomy" id="3140254"/>
    <lineage>
        <taxon>Eukaryota</taxon>
        <taxon>Fungi</taxon>
        <taxon>Dikarya</taxon>
        <taxon>Ascomycota</taxon>
        <taxon>Pezizomycotina</taxon>
        <taxon>Orbiliomycetes</taxon>
        <taxon>Orbiliales</taxon>
        <taxon>Orbiliaceae</taxon>
        <taxon>Orbilia</taxon>
    </lineage>
</organism>
<dbReference type="EMBL" id="JAVHNQ010000006">
    <property type="protein sequence ID" value="KAK6343951.1"/>
    <property type="molecule type" value="Genomic_DNA"/>
</dbReference>
<dbReference type="PANTHER" id="PTHR36205">
    <property type="entry name" value="CHROMOSOME 19, WHOLE GENOME SHOTGUN SEQUENCE"/>
    <property type="match status" value="1"/>
</dbReference>
<reference evidence="2 3" key="1">
    <citation type="submission" date="2019-10" db="EMBL/GenBank/DDBJ databases">
        <authorList>
            <person name="Palmer J.M."/>
        </authorList>
    </citation>
    <scope>NUCLEOTIDE SEQUENCE [LARGE SCALE GENOMIC DNA]</scope>
    <source>
        <strain evidence="2 3">TWF696</strain>
    </source>
</reference>
<sequence length="593" mass="65172">MPNHRLILVAGFGLITLTTLWFGFSATSLSQAGTTFRPVANLCPEAVTVAEACDITSTLIFTETSTILATVHVIPTPTVPHDNSNKHNEPLFASEDQLEAGQDAPPNPFADHHEPTQKDHTEPVADKHVAAGAEASDDEDDLNPASASPSPQPSPPPAFEAGTPTASSTKPFLSPSNDDEFELNEVLTKYNCFPASTDEARKLAVDTVPGLNFNVVRGDNLLLNRKPKQNIDAPAVAEAPTFRTWYSIGRKPARGCWTYTDRFAHYKEQTSVRFLRTLGVVNNCTESTRAVLVHIQKGQSWNQHFTHHLSALVSEAGWVAGYHVYLLVFVDGDAAEQSTYMSVIPEAFRPLAIIFNTADLRKVIGEEVPFDSYDSNAHVAVQKFMAENPDYEFVYSIAASARLIGRWDTLFKSVDDEYAFHRDLSEKPQLLPAAPDLVTFDAPREAEEGWAALEWACLQFFGTDKATASQNIRRSLSAITGYSRRLISTLAELNGHGINCNGAYFPATAAAHANLTTFYYQHPLYTVDQPSNAQLQTAKIGGNDAITVQTDKVAVDFSYSENATDAQSFWEEWVDNSEICRPEALLHPVTGQY</sequence>
<keyword evidence="3" id="KW-1185">Reference proteome</keyword>
<name>A0AAV9UKZ6_9PEZI</name>
<evidence type="ECO:0008006" key="4">
    <source>
        <dbReference type="Google" id="ProtNLM"/>
    </source>
</evidence>
<dbReference type="PANTHER" id="PTHR36205:SF2">
    <property type="entry name" value="MAJOR FACILITATOR SUPERFAMILY TRANSPORTER"/>
    <property type="match status" value="1"/>
</dbReference>
<feature type="compositionally biased region" description="Polar residues" evidence="1">
    <location>
        <begin position="164"/>
        <end position="176"/>
    </location>
</feature>
<evidence type="ECO:0000313" key="2">
    <source>
        <dbReference type="EMBL" id="KAK6343951.1"/>
    </source>
</evidence>
<feature type="compositionally biased region" description="Basic and acidic residues" evidence="1">
    <location>
        <begin position="110"/>
        <end position="129"/>
    </location>
</feature>
<feature type="region of interest" description="Disordered" evidence="1">
    <location>
        <begin position="98"/>
        <end position="178"/>
    </location>
</feature>
<evidence type="ECO:0000313" key="3">
    <source>
        <dbReference type="Proteomes" id="UP001375240"/>
    </source>
</evidence>
<proteinExistence type="predicted"/>
<dbReference type="InterPro" id="IPR021822">
    <property type="entry name" value="DUF3405"/>
</dbReference>
<accession>A0AAV9UKZ6</accession>
<dbReference type="Proteomes" id="UP001375240">
    <property type="component" value="Unassembled WGS sequence"/>
</dbReference>
<dbReference type="Pfam" id="PF11885">
    <property type="entry name" value="DUF3405"/>
    <property type="match status" value="1"/>
</dbReference>
<comment type="caution">
    <text evidence="2">The sequence shown here is derived from an EMBL/GenBank/DDBJ whole genome shotgun (WGS) entry which is preliminary data.</text>
</comment>
<dbReference type="AlphaFoldDB" id="A0AAV9UKZ6"/>
<gene>
    <name evidence="2" type="ORF">TWF696_007604</name>
</gene>
<protein>
    <recommendedName>
        <fullName evidence="4">Membrane-associated protein</fullName>
    </recommendedName>
</protein>